<gene>
    <name evidence="1" type="ORF">AVDCRST_MAG42-1619</name>
</gene>
<proteinExistence type="predicted"/>
<name>A0A6J4I104_9BACT</name>
<dbReference type="AlphaFoldDB" id="A0A6J4I104"/>
<dbReference type="EMBL" id="CADCTA010000063">
    <property type="protein sequence ID" value="CAA9239450.1"/>
    <property type="molecule type" value="Genomic_DNA"/>
</dbReference>
<organism evidence="1">
    <name type="scientific">uncultured Chthoniobacterales bacterium</name>
    <dbReference type="NCBI Taxonomy" id="1836801"/>
    <lineage>
        <taxon>Bacteria</taxon>
        <taxon>Pseudomonadati</taxon>
        <taxon>Verrucomicrobiota</taxon>
        <taxon>Spartobacteria</taxon>
        <taxon>Chthoniobacterales</taxon>
        <taxon>environmental samples</taxon>
    </lineage>
</organism>
<sequence>MNQPSRDGNVSLFATASLAASATRESARILAHAKTLLRLPDSPAVAGVLECGGLPPLSPQDMPLELRAVRGLETSENNLPGCRCAITT</sequence>
<evidence type="ECO:0000313" key="1">
    <source>
        <dbReference type="EMBL" id="CAA9239450.1"/>
    </source>
</evidence>
<accession>A0A6J4I104</accession>
<protein>
    <submittedName>
        <fullName evidence="1">Uncharacterized protein</fullName>
    </submittedName>
</protein>
<reference evidence="1" key="1">
    <citation type="submission" date="2020-02" db="EMBL/GenBank/DDBJ databases">
        <authorList>
            <person name="Meier V. D."/>
        </authorList>
    </citation>
    <scope>NUCLEOTIDE SEQUENCE</scope>
    <source>
        <strain evidence="1">AVDCRST_MAG42</strain>
    </source>
</reference>